<accession>A0ABZ2XCJ8</accession>
<dbReference type="RefSeq" id="WP_341743130.1">
    <property type="nucleotide sequence ID" value="NZ_CP151406.1"/>
</dbReference>
<protein>
    <submittedName>
        <fullName evidence="1">Uncharacterized protein</fullName>
    </submittedName>
</protein>
<sequence length="149" mass="17939">MRFRRRQPFEGLTLSHRKALAFERKKKREQDRFPLFAEEIAANQSSWDQEQARREQMSRRIEQEWRDRIAGWWRKGRRMYFAEPLDTRKKIMSAWREWTGPADATYFIYIVELHNGTLAARSSAMNAEHQAARERIVASRTRQLRLEAA</sequence>
<organism evidence="1 2">
    <name type="scientific">Azonexus hydrophilus</name>
    <dbReference type="NCBI Taxonomy" id="418702"/>
    <lineage>
        <taxon>Bacteria</taxon>
        <taxon>Pseudomonadati</taxon>
        <taxon>Pseudomonadota</taxon>
        <taxon>Betaproteobacteria</taxon>
        <taxon>Rhodocyclales</taxon>
        <taxon>Azonexaceae</taxon>
        <taxon>Azonexus</taxon>
    </lineage>
</organism>
<evidence type="ECO:0000313" key="2">
    <source>
        <dbReference type="Proteomes" id="UP001479520"/>
    </source>
</evidence>
<dbReference type="Proteomes" id="UP001479520">
    <property type="component" value="Chromosome"/>
</dbReference>
<dbReference type="EMBL" id="CP151406">
    <property type="protein sequence ID" value="WZJ20359.1"/>
    <property type="molecule type" value="Genomic_DNA"/>
</dbReference>
<evidence type="ECO:0000313" key="1">
    <source>
        <dbReference type="EMBL" id="WZJ20359.1"/>
    </source>
</evidence>
<gene>
    <name evidence="1" type="ORF">AADV58_10370</name>
</gene>
<keyword evidence="2" id="KW-1185">Reference proteome</keyword>
<name>A0ABZ2XCJ8_9RHOO</name>
<reference evidence="1 2" key="1">
    <citation type="submission" date="2024-04" db="EMBL/GenBank/DDBJ databases">
        <title>Dissimilatory iodate-reducing microorganisms contribute to the enrichment of iodine in groundwater.</title>
        <authorList>
            <person name="Jiang Z."/>
        </authorList>
    </citation>
    <scope>NUCLEOTIDE SEQUENCE [LARGE SCALE GENOMIC DNA]</scope>
    <source>
        <strain evidence="1 2">NCP973</strain>
    </source>
</reference>
<proteinExistence type="predicted"/>